<dbReference type="Pfam" id="PF03547">
    <property type="entry name" value="Mem_trans"/>
    <property type="match status" value="1"/>
</dbReference>
<dbReference type="InterPro" id="IPR038770">
    <property type="entry name" value="Na+/solute_symporter_sf"/>
</dbReference>
<comment type="similarity">
    <text evidence="2">Belongs to the auxin efflux carrier (TC 2.A.69) family.</text>
</comment>
<accession>A0ABV1HNU9</accession>
<keyword evidence="6 8" id="KW-1133">Transmembrane helix</keyword>
<dbReference type="RefSeq" id="WP_349230051.1">
    <property type="nucleotide sequence ID" value="NZ_JBBMFJ010000029.1"/>
</dbReference>
<dbReference type="PANTHER" id="PTHR36838">
    <property type="entry name" value="AUXIN EFFLUX CARRIER FAMILY PROTEIN"/>
    <property type="match status" value="1"/>
</dbReference>
<evidence type="ECO:0000256" key="1">
    <source>
        <dbReference type="ARBA" id="ARBA00004651"/>
    </source>
</evidence>
<reference evidence="9 10" key="1">
    <citation type="submission" date="2024-03" db="EMBL/GenBank/DDBJ databases">
        <title>Human intestinal bacterial collection.</title>
        <authorList>
            <person name="Pauvert C."/>
            <person name="Hitch T.C.A."/>
            <person name="Clavel T."/>
        </authorList>
    </citation>
    <scope>NUCLEOTIDE SEQUENCE [LARGE SCALE GENOMIC DNA]</scope>
    <source>
        <strain evidence="9 10">CLA-AP-H27</strain>
    </source>
</reference>
<dbReference type="EMBL" id="JBBMFJ010000029">
    <property type="protein sequence ID" value="MEQ2563992.1"/>
    <property type="molecule type" value="Genomic_DNA"/>
</dbReference>
<evidence type="ECO:0000256" key="8">
    <source>
        <dbReference type="SAM" id="Phobius"/>
    </source>
</evidence>
<keyword evidence="10" id="KW-1185">Reference proteome</keyword>
<name>A0ABV1HNU9_9FIRM</name>
<evidence type="ECO:0000256" key="2">
    <source>
        <dbReference type="ARBA" id="ARBA00010145"/>
    </source>
</evidence>
<feature type="transmembrane region" description="Helical" evidence="8">
    <location>
        <begin position="189"/>
        <end position="208"/>
    </location>
</feature>
<evidence type="ECO:0000313" key="9">
    <source>
        <dbReference type="EMBL" id="MEQ2563992.1"/>
    </source>
</evidence>
<feature type="transmembrane region" description="Helical" evidence="8">
    <location>
        <begin position="248"/>
        <end position="269"/>
    </location>
</feature>
<evidence type="ECO:0000256" key="3">
    <source>
        <dbReference type="ARBA" id="ARBA00022448"/>
    </source>
</evidence>
<dbReference type="PANTHER" id="PTHR36838:SF1">
    <property type="entry name" value="SLR1864 PROTEIN"/>
    <property type="match status" value="1"/>
</dbReference>
<feature type="transmembrane region" description="Helical" evidence="8">
    <location>
        <begin position="220"/>
        <end position="242"/>
    </location>
</feature>
<proteinExistence type="inferred from homology"/>
<evidence type="ECO:0000313" key="10">
    <source>
        <dbReference type="Proteomes" id="UP001437460"/>
    </source>
</evidence>
<feature type="transmembrane region" description="Helical" evidence="8">
    <location>
        <begin position="35"/>
        <end position="53"/>
    </location>
</feature>
<evidence type="ECO:0000256" key="4">
    <source>
        <dbReference type="ARBA" id="ARBA00022475"/>
    </source>
</evidence>
<gene>
    <name evidence="9" type="ORF">WMO41_12595</name>
</gene>
<comment type="caution">
    <text evidence="9">The sequence shown here is derived from an EMBL/GenBank/DDBJ whole genome shotgun (WGS) entry which is preliminary data.</text>
</comment>
<feature type="transmembrane region" description="Helical" evidence="8">
    <location>
        <begin position="124"/>
        <end position="146"/>
    </location>
</feature>
<comment type="subcellular location">
    <subcellularLocation>
        <location evidence="1">Cell membrane</location>
        <topology evidence="1">Multi-pass membrane protein</topology>
    </subcellularLocation>
</comment>
<organism evidence="9 10">
    <name type="scientific">Ventrimonas faecis</name>
    <dbReference type="NCBI Taxonomy" id="3133170"/>
    <lineage>
        <taxon>Bacteria</taxon>
        <taxon>Bacillati</taxon>
        <taxon>Bacillota</taxon>
        <taxon>Clostridia</taxon>
        <taxon>Lachnospirales</taxon>
        <taxon>Lachnospiraceae</taxon>
        <taxon>Ventrimonas</taxon>
    </lineage>
</organism>
<evidence type="ECO:0000256" key="6">
    <source>
        <dbReference type="ARBA" id="ARBA00022989"/>
    </source>
</evidence>
<dbReference type="InterPro" id="IPR004776">
    <property type="entry name" value="Mem_transp_PIN-like"/>
</dbReference>
<dbReference type="Proteomes" id="UP001437460">
    <property type="component" value="Unassembled WGS sequence"/>
</dbReference>
<evidence type="ECO:0000256" key="7">
    <source>
        <dbReference type="ARBA" id="ARBA00023136"/>
    </source>
</evidence>
<sequence>MAGIVLEKIIEMAVILLAGVLAYKTGLIDKTSTKSFSNVLLMLVSPLLVFQSYQMDFEPRLFYGLLQTLFVSFVTFFVCIILAEIFMKGDPARQQIEKMTAIYSNCGFIGIPLINGILGTEGVFYMTAYVTVFNVLFWTHGVWLMGDRGRLRDVWKNLFTPTIVAVVFGLIFFIFQIRLPTTLSEPVRMIGSMNTPLAMIIAGANLAQGDVRKSLKNTRLYWISFLKLVASPIIGLGILFLMRVDFTVAFTVFIAMACPAGAMTIMFAERYGKDVFYATEGFMITTVLSAVTIPLLTPLALLILKL</sequence>
<feature type="transmembrane region" description="Helical" evidence="8">
    <location>
        <begin position="99"/>
        <end position="118"/>
    </location>
</feature>
<feature type="transmembrane region" description="Helical" evidence="8">
    <location>
        <begin position="6"/>
        <end position="23"/>
    </location>
</feature>
<keyword evidence="4" id="KW-1003">Cell membrane</keyword>
<feature type="transmembrane region" description="Helical" evidence="8">
    <location>
        <begin position="281"/>
        <end position="304"/>
    </location>
</feature>
<feature type="transmembrane region" description="Helical" evidence="8">
    <location>
        <begin position="158"/>
        <end position="177"/>
    </location>
</feature>
<feature type="transmembrane region" description="Helical" evidence="8">
    <location>
        <begin position="65"/>
        <end position="87"/>
    </location>
</feature>
<keyword evidence="7 8" id="KW-0472">Membrane</keyword>
<keyword evidence="5 8" id="KW-0812">Transmembrane</keyword>
<keyword evidence="3" id="KW-0813">Transport</keyword>
<evidence type="ECO:0000256" key="5">
    <source>
        <dbReference type="ARBA" id="ARBA00022692"/>
    </source>
</evidence>
<dbReference type="Gene3D" id="1.20.1530.20">
    <property type="match status" value="1"/>
</dbReference>
<protein>
    <submittedName>
        <fullName evidence="9">AEC family transporter</fullName>
    </submittedName>
</protein>